<evidence type="ECO:0000313" key="2">
    <source>
        <dbReference type="EMBL" id="KAK3929097.1"/>
    </source>
</evidence>
<reference evidence="2" key="1">
    <citation type="submission" date="2021-07" db="EMBL/GenBank/DDBJ databases">
        <authorList>
            <person name="Catto M.A."/>
            <person name="Jacobson A."/>
            <person name="Kennedy G."/>
            <person name="Labadie P."/>
            <person name="Hunt B.G."/>
            <person name="Srinivasan R."/>
        </authorList>
    </citation>
    <scope>NUCLEOTIDE SEQUENCE</scope>
    <source>
        <strain evidence="2">PL_HMW_Pooled</strain>
        <tissue evidence="2">Head</tissue>
    </source>
</reference>
<protein>
    <submittedName>
        <fullName evidence="2">Light-independent protochlorophyllide reductase subunit N</fullName>
    </submittedName>
</protein>
<keyword evidence="3" id="KW-1185">Reference proteome</keyword>
<dbReference type="EMBL" id="JAHWGI010001376">
    <property type="protein sequence ID" value="KAK3929097.1"/>
    <property type="molecule type" value="Genomic_DNA"/>
</dbReference>
<proteinExistence type="predicted"/>
<reference evidence="2" key="2">
    <citation type="journal article" date="2023" name="BMC Genomics">
        <title>Pest status, molecular evolution, and epigenetic factors derived from the genome assembly of Frankliniella fusca, a thysanopteran phytovirus vector.</title>
        <authorList>
            <person name="Catto M.A."/>
            <person name="Labadie P.E."/>
            <person name="Jacobson A.L."/>
            <person name="Kennedy G.G."/>
            <person name="Srinivasan R."/>
            <person name="Hunt B.G."/>
        </authorList>
    </citation>
    <scope>NUCLEOTIDE SEQUENCE</scope>
    <source>
        <strain evidence="2">PL_HMW_Pooled</strain>
    </source>
</reference>
<name>A0AAE1HWV6_9NEOP</name>
<dbReference type="Proteomes" id="UP001219518">
    <property type="component" value="Unassembled WGS sequence"/>
</dbReference>
<dbReference type="AlphaFoldDB" id="A0AAE1HWV6"/>
<sequence>MLTAAFPYGTNSTTILWEPRASYVGVSWSLMKRMESGHRDSYMTWTCTCGREGDELRTVGEFWALQEFVSESRFPTRVPVPHGTRGMHQEDDDKLFKALFTSGKTRYPTPPPKQSKNSTGSAQRSARLGSGVVVLLTFRRLLCVRKVSWLTSLLHADILSSRFHQQANSPGSWTKLALKPLLLKRIQNASLETCVSWQTSLLHADILTNSPGSWAKLALNHPLLHKRIQNASWESCVSQDAFWILLSSSGWFNASVAQLPGP</sequence>
<evidence type="ECO:0000256" key="1">
    <source>
        <dbReference type="SAM" id="MobiDB-lite"/>
    </source>
</evidence>
<gene>
    <name evidence="2" type="ORF">KUF71_017583</name>
</gene>
<accession>A0AAE1HWV6</accession>
<evidence type="ECO:0000313" key="3">
    <source>
        <dbReference type="Proteomes" id="UP001219518"/>
    </source>
</evidence>
<comment type="caution">
    <text evidence="2">The sequence shown here is derived from an EMBL/GenBank/DDBJ whole genome shotgun (WGS) entry which is preliminary data.</text>
</comment>
<feature type="region of interest" description="Disordered" evidence="1">
    <location>
        <begin position="104"/>
        <end position="124"/>
    </location>
</feature>
<organism evidence="2 3">
    <name type="scientific">Frankliniella fusca</name>
    <dbReference type="NCBI Taxonomy" id="407009"/>
    <lineage>
        <taxon>Eukaryota</taxon>
        <taxon>Metazoa</taxon>
        <taxon>Ecdysozoa</taxon>
        <taxon>Arthropoda</taxon>
        <taxon>Hexapoda</taxon>
        <taxon>Insecta</taxon>
        <taxon>Pterygota</taxon>
        <taxon>Neoptera</taxon>
        <taxon>Paraneoptera</taxon>
        <taxon>Thysanoptera</taxon>
        <taxon>Terebrantia</taxon>
        <taxon>Thripoidea</taxon>
        <taxon>Thripidae</taxon>
        <taxon>Frankliniella</taxon>
    </lineage>
</organism>
<feature type="compositionally biased region" description="Polar residues" evidence="1">
    <location>
        <begin position="114"/>
        <end position="124"/>
    </location>
</feature>